<dbReference type="HOGENOM" id="CLU_019602_18_2_2"/>
<dbReference type="GeneID" id="8740688"/>
<dbReference type="InterPro" id="IPR001638">
    <property type="entry name" value="Solute-binding_3/MltF_N"/>
</dbReference>
<dbReference type="SMART" id="SM00079">
    <property type="entry name" value="PBPe"/>
    <property type="match status" value="1"/>
</dbReference>
<dbReference type="PANTHER" id="PTHR35936">
    <property type="entry name" value="MEMBRANE-BOUND LYTIC MUREIN TRANSGLYCOSYLASE F"/>
    <property type="match status" value="1"/>
</dbReference>
<dbReference type="EMBL" id="CP001860">
    <property type="protein sequence ID" value="ADB59026.1"/>
    <property type="molecule type" value="Genomic_DNA"/>
</dbReference>
<dbReference type="PANTHER" id="PTHR35936:SF17">
    <property type="entry name" value="ARGININE-BINDING EXTRACELLULAR PROTEIN ARTP"/>
    <property type="match status" value="1"/>
</dbReference>
<dbReference type="eggNOG" id="arCOG01799">
    <property type="taxonomic scope" value="Archaea"/>
</dbReference>
<dbReference type="SUPFAM" id="SSF53850">
    <property type="entry name" value="Periplasmic binding protein-like II"/>
    <property type="match status" value="1"/>
</dbReference>
<dbReference type="GO" id="GO:0016020">
    <property type="term" value="C:membrane"/>
    <property type="evidence" value="ECO:0007669"/>
    <property type="project" value="InterPro"/>
</dbReference>
<dbReference type="Gene3D" id="3.40.190.10">
    <property type="entry name" value="Periplasmic binding protein-like II"/>
    <property type="match status" value="2"/>
</dbReference>
<feature type="region of interest" description="Disordered" evidence="2">
    <location>
        <begin position="34"/>
        <end position="53"/>
    </location>
</feature>
<evidence type="ECO:0000259" key="3">
    <source>
        <dbReference type="SMART" id="SM00062"/>
    </source>
</evidence>
<dbReference type="KEGG" id="htu:Htur_0125"/>
<evidence type="ECO:0000313" key="6">
    <source>
        <dbReference type="Proteomes" id="UP000001903"/>
    </source>
</evidence>
<feature type="domain" description="Solute-binding protein family 3/N-terminal" evidence="3">
    <location>
        <begin position="52"/>
        <end position="270"/>
    </location>
</feature>
<feature type="domain" description="Ionotropic glutamate receptor C-terminal" evidence="4">
    <location>
        <begin position="52"/>
        <end position="270"/>
    </location>
</feature>
<sequence>MREETETVDRRSYLKLSGITGLAATGFAGCLEDAGNGDDEGNQSDGATGENEIIAGTAPGFPPFEMKEGGDLVGFDIDHLEAVVDETDYELTGWKEFEFGSLIQSLNSGEIDVIAAAMTINDERKEKLAFTDPYYSANQSVLVQTGGDFEPSSLDDLAGRDLGAQSGTTGESIIEDEVDDANYRSFENYVYAVQELERGTLEAIVIDQPVAETFAANRDVEIAFTFETGEKYGLGVRQDDDGLREALNEGIAAVEESGEYEEITQEWFGE</sequence>
<dbReference type="OrthoDB" id="30671at2157"/>
<dbReference type="InterPro" id="IPR001320">
    <property type="entry name" value="Iontro_rcpt_C"/>
</dbReference>
<gene>
    <name evidence="5" type="ordered locus">Htur_0125</name>
</gene>
<evidence type="ECO:0000313" key="5">
    <source>
        <dbReference type="EMBL" id="ADB59026.1"/>
    </source>
</evidence>
<proteinExistence type="predicted"/>
<dbReference type="STRING" id="543526.Htur_0125"/>
<evidence type="ECO:0000259" key="4">
    <source>
        <dbReference type="SMART" id="SM00079"/>
    </source>
</evidence>
<dbReference type="PROSITE" id="PS51257">
    <property type="entry name" value="PROKAR_LIPOPROTEIN"/>
    <property type="match status" value="1"/>
</dbReference>
<dbReference type="AlphaFoldDB" id="D2RTI3"/>
<dbReference type="GO" id="GO:0015276">
    <property type="term" value="F:ligand-gated monoatomic ion channel activity"/>
    <property type="evidence" value="ECO:0007669"/>
    <property type="project" value="InterPro"/>
</dbReference>
<dbReference type="RefSeq" id="WP_012941358.1">
    <property type="nucleotide sequence ID" value="NC_013743.1"/>
</dbReference>
<dbReference type="CDD" id="cd13624">
    <property type="entry name" value="PBP2_Arg_Lys_His"/>
    <property type="match status" value="1"/>
</dbReference>
<dbReference type="Pfam" id="PF00497">
    <property type="entry name" value="SBP_bac_3"/>
    <property type="match status" value="1"/>
</dbReference>
<evidence type="ECO:0000256" key="1">
    <source>
        <dbReference type="ARBA" id="ARBA00022729"/>
    </source>
</evidence>
<keyword evidence="6" id="KW-1185">Reference proteome</keyword>
<reference evidence="5 6" key="1">
    <citation type="journal article" date="2010" name="Stand. Genomic Sci.">
        <title>Complete genome sequence of Haloterrigena turkmenica type strain (4k).</title>
        <authorList>
            <person name="Saunders E."/>
            <person name="Tindall B.J."/>
            <person name="Fahnrich R."/>
            <person name="Lapidus A."/>
            <person name="Copeland A."/>
            <person name="Del Rio T.G."/>
            <person name="Lucas S."/>
            <person name="Chen F."/>
            <person name="Tice H."/>
            <person name="Cheng J.F."/>
            <person name="Han C."/>
            <person name="Detter J.C."/>
            <person name="Bruce D."/>
            <person name="Goodwin L."/>
            <person name="Chain P."/>
            <person name="Pitluck S."/>
            <person name="Pati A."/>
            <person name="Ivanova N."/>
            <person name="Mavromatis K."/>
            <person name="Chen A."/>
            <person name="Palaniappan K."/>
            <person name="Land M."/>
            <person name="Hauser L."/>
            <person name="Chang Y.J."/>
            <person name="Jeffries C.D."/>
            <person name="Brettin T."/>
            <person name="Rohde M."/>
            <person name="Goker M."/>
            <person name="Bristow J."/>
            <person name="Eisen J.A."/>
            <person name="Markowitz V."/>
            <person name="Hugenholtz P."/>
            <person name="Klenk H.P."/>
            <person name="Kyrpides N.C."/>
        </authorList>
    </citation>
    <scope>NUCLEOTIDE SEQUENCE [LARGE SCALE GENOMIC DNA]</scope>
    <source>
        <strain evidence="6">ATCC 51198 / DSM 5511 / JCM 9101 / NCIMB 13204 / VKM B-1734 / 4k</strain>
    </source>
</reference>
<name>D2RTI3_HALTV</name>
<evidence type="ECO:0000256" key="2">
    <source>
        <dbReference type="SAM" id="MobiDB-lite"/>
    </source>
</evidence>
<accession>D2RTI3</accession>
<protein>
    <submittedName>
        <fullName evidence="5">Extracellular solute-binding protein family 3</fullName>
    </submittedName>
</protein>
<dbReference type="SMART" id="SM00062">
    <property type="entry name" value="PBPb"/>
    <property type="match status" value="1"/>
</dbReference>
<keyword evidence="1" id="KW-0732">Signal</keyword>
<dbReference type="Proteomes" id="UP000001903">
    <property type="component" value="Chromosome"/>
</dbReference>
<organism evidence="5 6">
    <name type="scientific">Haloterrigena turkmenica (strain ATCC 51198 / DSM 5511 / JCM 9101 / NCIMB 13204 / VKM B-1734 / 4k)</name>
    <name type="common">Halococcus turkmenicus</name>
    <dbReference type="NCBI Taxonomy" id="543526"/>
    <lineage>
        <taxon>Archaea</taxon>
        <taxon>Methanobacteriati</taxon>
        <taxon>Methanobacteriota</taxon>
        <taxon>Stenosarchaea group</taxon>
        <taxon>Halobacteria</taxon>
        <taxon>Halobacteriales</taxon>
        <taxon>Natrialbaceae</taxon>
        <taxon>Haloterrigena</taxon>
    </lineage>
</organism>